<accession>A0A5N1GJW8</accession>
<dbReference type="SMART" id="SM00420">
    <property type="entry name" value="HTH_DEOR"/>
    <property type="match status" value="1"/>
</dbReference>
<dbReference type="PANTHER" id="PTHR30363:SF4">
    <property type="entry name" value="GLYCEROL-3-PHOSPHATE REGULON REPRESSOR"/>
    <property type="match status" value="1"/>
</dbReference>
<keyword evidence="4" id="KW-0238">DNA-binding</keyword>
<dbReference type="PROSITE" id="PS00894">
    <property type="entry name" value="HTH_DEOR_1"/>
    <property type="match status" value="1"/>
</dbReference>
<dbReference type="SUPFAM" id="SSF100950">
    <property type="entry name" value="NagB/RpiA/CoA transferase-like"/>
    <property type="match status" value="1"/>
</dbReference>
<dbReference type="PANTHER" id="PTHR30363">
    <property type="entry name" value="HTH-TYPE TRANSCRIPTIONAL REGULATOR SRLR-RELATED"/>
    <property type="match status" value="1"/>
</dbReference>
<proteinExistence type="predicted"/>
<sequence length="254" mass="28131">MKRQDAIVEWVSQKRKVSVNELADHFQVSKVTIRKDLDRLEERGILSRQHGYAVVSSSADMNYRLAVNYDVKHRIAKRAAETIQDGDTVMIESGGTCALLAEILAFEKRDITIITNSTFIASFVHKSSSVKLILLGGEYQKDSQVCVGPFLREIASYFQVHHFFMGMDGFDPKKGFTGVDVARIDAARTLAESAQEINVLMDSSKFTNPQGILQFRLAEVDRVYTDSGIPANIAQALDQAGLEVVQVAAEADEA</sequence>
<dbReference type="InterPro" id="IPR018356">
    <property type="entry name" value="Tscrpt_reg_HTH_DeoR_CS"/>
</dbReference>
<dbReference type="InterPro" id="IPR036390">
    <property type="entry name" value="WH_DNA-bd_sf"/>
</dbReference>
<dbReference type="AlphaFoldDB" id="A0A5N1GJW8"/>
<keyword evidence="2" id="KW-0678">Repressor</keyword>
<dbReference type="Gene3D" id="1.10.10.10">
    <property type="entry name" value="Winged helix-like DNA-binding domain superfamily/Winged helix DNA-binding domain"/>
    <property type="match status" value="1"/>
</dbReference>
<dbReference type="SMART" id="SM01134">
    <property type="entry name" value="DeoRC"/>
    <property type="match status" value="1"/>
</dbReference>
<dbReference type="Proteomes" id="UP000327148">
    <property type="component" value="Unassembled WGS sequence"/>
</dbReference>
<dbReference type="InterPro" id="IPR014036">
    <property type="entry name" value="DeoR-like_C"/>
</dbReference>
<dbReference type="PROSITE" id="PS51000">
    <property type="entry name" value="HTH_DEOR_2"/>
    <property type="match status" value="1"/>
</dbReference>
<dbReference type="InterPro" id="IPR036388">
    <property type="entry name" value="WH-like_DNA-bd_sf"/>
</dbReference>
<evidence type="ECO:0000256" key="4">
    <source>
        <dbReference type="ARBA" id="ARBA00023125"/>
    </source>
</evidence>
<evidence type="ECO:0000256" key="1">
    <source>
        <dbReference type="ARBA" id="ARBA00021390"/>
    </source>
</evidence>
<dbReference type="InterPro" id="IPR050313">
    <property type="entry name" value="Carb_Metab_HTH_regulators"/>
</dbReference>
<dbReference type="InterPro" id="IPR001034">
    <property type="entry name" value="DeoR_HTH"/>
</dbReference>
<evidence type="ECO:0000313" key="9">
    <source>
        <dbReference type="Proteomes" id="UP000327148"/>
    </source>
</evidence>
<dbReference type="GO" id="GO:0003677">
    <property type="term" value="F:DNA binding"/>
    <property type="evidence" value="ECO:0007669"/>
    <property type="project" value="UniProtKB-KW"/>
</dbReference>
<name>A0A5N1GJW8_9LACT</name>
<dbReference type="InterPro" id="IPR037171">
    <property type="entry name" value="NagB/RpiA_transferase-like"/>
</dbReference>
<keyword evidence="3" id="KW-0805">Transcription regulation</keyword>
<protein>
    <recommendedName>
        <fullName evidence="1">Lactose phosphotransferase system repressor</fullName>
    </recommendedName>
</protein>
<evidence type="ECO:0000259" key="7">
    <source>
        <dbReference type="PROSITE" id="PS51000"/>
    </source>
</evidence>
<gene>
    <name evidence="8" type="ORF">F6I03_05300</name>
</gene>
<dbReference type="PRINTS" id="PR00037">
    <property type="entry name" value="HTHLACR"/>
</dbReference>
<dbReference type="RefSeq" id="WP_070626106.1">
    <property type="nucleotide sequence ID" value="NZ_VYWO01000002.1"/>
</dbReference>
<feature type="domain" description="HTH deoR-type" evidence="7">
    <location>
        <begin position="1"/>
        <end position="55"/>
    </location>
</feature>
<comment type="caution">
    <text evidence="8">The sequence shown here is derived from an EMBL/GenBank/DDBJ whole genome shotgun (WGS) entry which is preliminary data.</text>
</comment>
<evidence type="ECO:0000256" key="5">
    <source>
        <dbReference type="ARBA" id="ARBA00023163"/>
    </source>
</evidence>
<dbReference type="EMBL" id="VYWO01000002">
    <property type="protein sequence ID" value="KAA9301287.1"/>
    <property type="molecule type" value="Genomic_DNA"/>
</dbReference>
<evidence type="ECO:0000313" key="8">
    <source>
        <dbReference type="EMBL" id="KAA9301287.1"/>
    </source>
</evidence>
<dbReference type="SUPFAM" id="SSF46785">
    <property type="entry name" value="Winged helix' DNA-binding domain"/>
    <property type="match status" value="1"/>
</dbReference>
<dbReference type="Gene3D" id="3.40.50.1360">
    <property type="match status" value="1"/>
</dbReference>
<reference evidence="8 9" key="1">
    <citation type="submission" date="2019-09" db="EMBL/GenBank/DDBJ databases">
        <title>Draft genome sequence assemblies of isolates from the urinary tract.</title>
        <authorList>
            <person name="Mores C.R."/>
            <person name="Putonti C."/>
            <person name="Wolfe A.J."/>
        </authorList>
    </citation>
    <scope>NUCLEOTIDE SEQUENCE [LARGE SCALE GENOMIC DNA]</scope>
    <source>
        <strain evidence="8 9">UMB623</strain>
    </source>
</reference>
<comment type="function">
    <text evidence="6">Repressor of the lactose catabolism operon. Galactose-6-phosphate is the inducer.</text>
</comment>
<keyword evidence="5" id="KW-0804">Transcription</keyword>
<dbReference type="OrthoDB" id="9797223at2"/>
<evidence type="ECO:0000256" key="6">
    <source>
        <dbReference type="ARBA" id="ARBA00024937"/>
    </source>
</evidence>
<dbReference type="Pfam" id="PF00455">
    <property type="entry name" value="DeoRC"/>
    <property type="match status" value="1"/>
</dbReference>
<organism evidence="8 9">
    <name type="scientific">Aerococcus sanguinicola</name>
    <dbReference type="NCBI Taxonomy" id="119206"/>
    <lineage>
        <taxon>Bacteria</taxon>
        <taxon>Bacillati</taxon>
        <taxon>Bacillota</taxon>
        <taxon>Bacilli</taxon>
        <taxon>Lactobacillales</taxon>
        <taxon>Aerococcaceae</taxon>
        <taxon>Aerococcus</taxon>
    </lineage>
</organism>
<evidence type="ECO:0000256" key="3">
    <source>
        <dbReference type="ARBA" id="ARBA00023015"/>
    </source>
</evidence>
<evidence type="ECO:0000256" key="2">
    <source>
        <dbReference type="ARBA" id="ARBA00022491"/>
    </source>
</evidence>
<dbReference type="GO" id="GO:0003700">
    <property type="term" value="F:DNA-binding transcription factor activity"/>
    <property type="evidence" value="ECO:0007669"/>
    <property type="project" value="InterPro"/>
</dbReference>
<dbReference type="Pfam" id="PF08220">
    <property type="entry name" value="HTH_DeoR"/>
    <property type="match status" value="1"/>
</dbReference>